<protein>
    <submittedName>
        <fullName evidence="1">Uncharacterized protein</fullName>
    </submittedName>
</protein>
<dbReference type="OrthoDB" id="2426273at2759"/>
<dbReference type="PANTHER" id="PTHR39596:SF4">
    <property type="entry name" value="HET DOMAIN PROTEIN (AFU_ORTHOLOGUE AFUA_3G03140)-RELATED"/>
    <property type="match status" value="1"/>
</dbReference>
<dbReference type="Proteomes" id="UP000722485">
    <property type="component" value="Unassembled WGS sequence"/>
</dbReference>
<evidence type="ECO:0000313" key="1">
    <source>
        <dbReference type="EMBL" id="KAF7555471.1"/>
    </source>
</evidence>
<evidence type="ECO:0000313" key="2">
    <source>
        <dbReference type="Proteomes" id="UP000722485"/>
    </source>
</evidence>
<sequence length="781" mass="88699">MNSTSGKQPYRTMIEHREEFKILDALLQRSDVSVANAVQQILKLTTAAWDDSGSLGSHPWYTFDSLIEISKTTVPAQQTKLVEFVFQLHKVQVIDPKTGDPVKDDNDYLVWTELPALGYTAADEWNAFDVFDPSATPEEKQRWENMIAFLAQLSAAADVDYNSTIISEMNFTFWSLRAFKEAFEPADEKPALEDLARDVEKLGTGSASCSALHIIPSRCGYDLKNLKDESAERIASLAQSWLYFGVIATVFHLFESPPVDLERFKIERVSSDGSLELVVNSEELKTLLDKWFRAAVDPAFGKPPVEGFREGREPFRLGELLAIKSRCLKRLGTAMRHAQQFETLPQSTAHPMPIVLLSIKTLIVSVAAMLQASIVDESKTRIFERDYQLIEMYDAHPLENLGSSADDIALKFKAINQMAAIYSCAIQILILDSTMQKINSADVDVCELLARISSMAWMTRCWTFQEGALAGDCQIQTADKSIDPLRMVLEKVTENTYRMMQSKGKVQAVRNTLHAFHTFYLMIREKKFGPVDGEPSAMLQGRLTTRPVTAEEALQVMLARPMKYDLRLDLHLRKKEWFSRNTKLDIYLDFLRCWNVLERRTTTKPNDIHIIIANILNFNAFTIINMEKPEDRMAIILWSLPRIPLAIFFDNTSTRHNSDEHHSNRWLPLYPSRKRIKSPIGVVPHGNLLKLDTERNEEDGDEESVHEDTPTFALTTDANDSDSAHELDPVSSEKRLFEVVFDCPITVRLREHDDDAVAITLPMVEGESVPPHFYVAIRADF</sequence>
<dbReference type="PANTHER" id="PTHR39596">
    <property type="match status" value="1"/>
</dbReference>
<dbReference type="InterPro" id="IPR022085">
    <property type="entry name" value="OpdG"/>
</dbReference>
<organism evidence="1 2">
    <name type="scientific">Cylindrodendrum hubeiense</name>
    <dbReference type="NCBI Taxonomy" id="595255"/>
    <lineage>
        <taxon>Eukaryota</taxon>
        <taxon>Fungi</taxon>
        <taxon>Dikarya</taxon>
        <taxon>Ascomycota</taxon>
        <taxon>Pezizomycotina</taxon>
        <taxon>Sordariomycetes</taxon>
        <taxon>Hypocreomycetidae</taxon>
        <taxon>Hypocreales</taxon>
        <taxon>Nectriaceae</taxon>
        <taxon>Cylindrodendrum</taxon>
    </lineage>
</organism>
<name>A0A9P5HNR2_9HYPO</name>
<dbReference type="Pfam" id="PF12311">
    <property type="entry name" value="DUF3632"/>
    <property type="match status" value="1"/>
</dbReference>
<proteinExistence type="predicted"/>
<accession>A0A9P5HNR2</accession>
<reference evidence="1" key="1">
    <citation type="submission" date="2020-03" db="EMBL/GenBank/DDBJ databases">
        <title>Draft Genome Sequence of Cylindrodendrum hubeiense.</title>
        <authorList>
            <person name="Buettner E."/>
            <person name="Kellner H."/>
        </authorList>
    </citation>
    <scope>NUCLEOTIDE SEQUENCE</scope>
    <source>
        <strain evidence="1">IHI 201604</strain>
    </source>
</reference>
<comment type="caution">
    <text evidence="1">The sequence shown here is derived from an EMBL/GenBank/DDBJ whole genome shotgun (WGS) entry which is preliminary data.</text>
</comment>
<dbReference type="EMBL" id="JAANBB010000020">
    <property type="protein sequence ID" value="KAF7555471.1"/>
    <property type="molecule type" value="Genomic_DNA"/>
</dbReference>
<keyword evidence="2" id="KW-1185">Reference proteome</keyword>
<dbReference type="AlphaFoldDB" id="A0A9P5HNR2"/>
<gene>
    <name evidence="1" type="ORF">G7Z17_g2150</name>
</gene>